<evidence type="ECO:0000256" key="1">
    <source>
        <dbReference type="SAM" id="Phobius"/>
    </source>
</evidence>
<feature type="transmembrane region" description="Helical" evidence="1">
    <location>
        <begin position="121"/>
        <end position="148"/>
    </location>
</feature>
<dbReference type="AlphaFoldDB" id="A0A6I6F5H3"/>
<keyword evidence="1" id="KW-0472">Membrane</keyword>
<protein>
    <submittedName>
        <fullName evidence="2">Uncharacterized protein</fullName>
    </submittedName>
</protein>
<dbReference type="EMBL" id="CP046522">
    <property type="protein sequence ID" value="QGU95737.1"/>
    <property type="molecule type" value="Genomic_DNA"/>
</dbReference>
<feature type="transmembrane region" description="Helical" evidence="1">
    <location>
        <begin position="160"/>
        <end position="181"/>
    </location>
</feature>
<sequence>MADRLLIINDLSNVRLNINRGKYKSINYIIQGIKFAIVFLIIRIIFILPVFILSNDSLNFLELYSKKYSFSSPSYEEIWGNFKYAFASVLQSSDYLIKYMIISFIVLSIILATAMKSPMGILISFIFTIISPYVVKNIFLPIISFIYVPINFICSIVDNLIPSVIPVLLVWGAAGAIFGIIRTKQHLKS</sequence>
<evidence type="ECO:0000313" key="2">
    <source>
        <dbReference type="EMBL" id="QGU95737.1"/>
    </source>
</evidence>
<keyword evidence="1" id="KW-0812">Transmembrane</keyword>
<proteinExistence type="predicted"/>
<evidence type="ECO:0000313" key="3">
    <source>
        <dbReference type="Proteomes" id="UP000422764"/>
    </source>
</evidence>
<reference evidence="2 3" key="1">
    <citation type="submission" date="2019-12" db="EMBL/GenBank/DDBJ databases">
        <title>Genome sequenceing of Clostridium bovifaecis.</title>
        <authorList>
            <person name="Yao Y."/>
        </authorList>
    </citation>
    <scope>NUCLEOTIDE SEQUENCE [LARGE SCALE GENOMIC DNA]</scope>
    <source>
        <strain evidence="2 3">BXX</strain>
    </source>
</reference>
<dbReference type="Proteomes" id="UP000422764">
    <property type="component" value="Chromosome"/>
</dbReference>
<organism evidence="2 3">
    <name type="scientific">Clostridium bovifaecis</name>
    <dbReference type="NCBI Taxonomy" id="2184719"/>
    <lineage>
        <taxon>Bacteria</taxon>
        <taxon>Bacillati</taxon>
        <taxon>Bacillota</taxon>
        <taxon>Clostridia</taxon>
        <taxon>Eubacteriales</taxon>
        <taxon>Clostridiaceae</taxon>
        <taxon>Clostridium</taxon>
    </lineage>
</organism>
<accession>A0A6I6F5H3</accession>
<feature type="transmembrane region" description="Helical" evidence="1">
    <location>
        <begin position="32"/>
        <end position="53"/>
    </location>
</feature>
<gene>
    <name evidence="2" type="ORF">GOM49_12125</name>
</gene>
<keyword evidence="1" id="KW-1133">Transmembrane helix</keyword>
<feature type="transmembrane region" description="Helical" evidence="1">
    <location>
        <begin position="96"/>
        <end position="114"/>
    </location>
</feature>
<keyword evidence="3" id="KW-1185">Reference proteome</keyword>
<name>A0A6I6F5H3_9CLOT</name>